<protein>
    <submittedName>
        <fullName evidence="5">F510_1955 family glycosylhydrolase</fullName>
    </submittedName>
</protein>
<feature type="transmembrane region" description="Helical" evidence="2">
    <location>
        <begin position="67"/>
        <end position="88"/>
    </location>
</feature>
<evidence type="ECO:0000259" key="4">
    <source>
        <dbReference type="Pfam" id="PF15902"/>
    </source>
</evidence>
<dbReference type="Gene3D" id="2.130.10.10">
    <property type="entry name" value="YVTN repeat-like/Quinoprotein amine dehydrogenase"/>
    <property type="match status" value="1"/>
</dbReference>
<accession>A0ABV9Q2W0</accession>
<dbReference type="InterPro" id="IPR031778">
    <property type="entry name" value="Sortilin_N"/>
</dbReference>
<dbReference type="InterPro" id="IPR054817">
    <property type="entry name" value="Glycosyl_F510_1955-like"/>
</dbReference>
<keyword evidence="3" id="KW-0732">Signal</keyword>
<comment type="caution">
    <text evidence="5">The sequence shown here is derived from an EMBL/GenBank/DDBJ whole genome shotgun (WGS) entry which is preliminary data.</text>
</comment>
<keyword evidence="2" id="KW-0812">Transmembrane</keyword>
<evidence type="ECO:0000256" key="1">
    <source>
        <dbReference type="ARBA" id="ARBA00022737"/>
    </source>
</evidence>
<evidence type="ECO:0000256" key="2">
    <source>
        <dbReference type="SAM" id="Phobius"/>
    </source>
</evidence>
<dbReference type="RefSeq" id="WP_380024896.1">
    <property type="nucleotide sequence ID" value="NZ_JBHSHC010000041.1"/>
</dbReference>
<reference evidence="6" key="1">
    <citation type="journal article" date="2019" name="Int. J. Syst. Evol. Microbiol.">
        <title>The Global Catalogue of Microorganisms (GCM) 10K type strain sequencing project: providing services to taxonomists for standard genome sequencing and annotation.</title>
        <authorList>
            <consortium name="The Broad Institute Genomics Platform"/>
            <consortium name="The Broad Institute Genome Sequencing Center for Infectious Disease"/>
            <person name="Wu L."/>
            <person name="Ma J."/>
        </authorList>
    </citation>
    <scope>NUCLEOTIDE SEQUENCE [LARGE SCALE GENOMIC DNA]</scope>
    <source>
        <strain evidence="6">WYCCWR 12678</strain>
    </source>
</reference>
<dbReference type="Pfam" id="PF15902">
    <property type="entry name" value="Sortilin-Vps10"/>
    <property type="match status" value="1"/>
</dbReference>
<evidence type="ECO:0000256" key="3">
    <source>
        <dbReference type="SAM" id="SignalP"/>
    </source>
</evidence>
<organism evidence="5 6">
    <name type="scientific">Effusibacillus consociatus</name>
    <dbReference type="NCBI Taxonomy" id="1117041"/>
    <lineage>
        <taxon>Bacteria</taxon>
        <taxon>Bacillati</taxon>
        <taxon>Bacillota</taxon>
        <taxon>Bacilli</taxon>
        <taxon>Bacillales</taxon>
        <taxon>Alicyclobacillaceae</taxon>
        <taxon>Effusibacillus</taxon>
    </lineage>
</organism>
<feature type="domain" description="Sortilin N-terminal" evidence="4">
    <location>
        <begin position="171"/>
        <end position="282"/>
    </location>
</feature>
<proteinExistence type="predicted"/>
<feature type="chain" id="PRO_5045062803" evidence="3">
    <location>
        <begin position="22"/>
        <end position="373"/>
    </location>
</feature>
<dbReference type="Proteomes" id="UP001596002">
    <property type="component" value="Unassembled WGS sequence"/>
</dbReference>
<dbReference type="SUPFAM" id="SSF110296">
    <property type="entry name" value="Oligoxyloglucan reducing end-specific cellobiohydrolase"/>
    <property type="match status" value="1"/>
</dbReference>
<gene>
    <name evidence="5" type="ORF">ACFO8Q_06450</name>
</gene>
<sequence>MKNMFFTFIVAISLFPVPAFAHGTGEQYQREMMMNSYVLIGSAILFALFLILHFSAKNKVNSPVVKVYKWGWVLTLVGVLVTGGMYLWGNRSSGAADVTTLHHIHGLGYSSDGQRILIPAHDGLRVYSQGQWSIPETAKHDYMGFSMIDDGFYSSGHPAPGTKLKEPLGIVKSKDEGKTIETLDLAGETDFHGMTASYKSHTIYAFTPAPNSKMKSKGLYYTKDETKTWTKSEMKGINEDLSALAVHPTKDSVVALGTDSGVYLSKDYGQNFEKILPDIQVTSLSFDNEGALYVGGLAEKPLLLRFDLETKKTGEIEIPTLKDDAVTYFTQNPVNKNELVFATYNKDIYLSGDKGVSWTKIADKGKGISQSKH</sequence>
<feature type="transmembrane region" description="Helical" evidence="2">
    <location>
        <begin position="37"/>
        <end position="55"/>
    </location>
</feature>
<evidence type="ECO:0000313" key="6">
    <source>
        <dbReference type="Proteomes" id="UP001596002"/>
    </source>
</evidence>
<feature type="signal peptide" evidence="3">
    <location>
        <begin position="1"/>
        <end position="21"/>
    </location>
</feature>
<keyword evidence="6" id="KW-1185">Reference proteome</keyword>
<keyword evidence="1" id="KW-0677">Repeat</keyword>
<keyword evidence="2" id="KW-1133">Transmembrane helix</keyword>
<keyword evidence="2" id="KW-0472">Membrane</keyword>
<dbReference type="NCBIfam" id="NF045728">
    <property type="entry name" value="glycosyl_F510_1955"/>
    <property type="match status" value="1"/>
</dbReference>
<name>A0ABV9Q2W0_9BACL</name>
<evidence type="ECO:0000313" key="5">
    <source>
        <dbReference type="EMBL" id="MFC4767007.1"/>
    </source>
</evidence>
<dbReference type="EMBL" id="JBHSHC010000041">
    <property type="protein sequence ID" value="MFC4767007.1"/>
    <property type="molecule type" value="Genomic_DNA"/>
</dbReference>
<dbReference type="InterPro" id="IPR015943">
    <property type="entry name" value="WD40/YVTN_repeat-like_dom_sf"/>
</dbReference>